<sequence length="926" mass="106777">MKIIEFFDDFSSIKTKDINFCETLGKLIYQLQDKKLKLSQLKSLTASTVTNCDKLIRKYRFLIKAYPQASEIKKLYGSLLTNILGDPISGEHYLTESLNFVYNDTQYMNPFSFHQRRCFFIVSCAIDSFGKIIQCNNNFLKFLSITPEIAQELYIDNLIVPNFCNDPFKTIKKFIGETITHKVINNSGLPLLSHEGFLLEGIVNSELVSYKTNLNFVCSFDPLISKKREVALLNKYGVILGHSKGFAKYFVIETNKIIGETFSNFVYENIENNMIEDKIFPLSPKANGFNKKDLFGVLKKKKIIGNIEMTLLYLTNSDDELLSWKNNFEDFYKENDIDSIFKLASEVILSKTNLMSSEQGNNDTTQLLMGASYISKCNREKSIDSLKPDLQGITEVEIKSLKKAVFVLSMTKLVLFISVISIQILVMIISSIASLSYISLEVKHSNSLKPMINLGDIGYLVSGVSFILRYLDASIHGNYTAYYTYDNVNTLLSLLKERKNVLSDEYSEWSYCPSSRIIKEKIIPYWVYEKKPILRYSNLPNLLDLFLTSSYSIVNEMQEGKNNYTDHLFFVVFISMGNSFDIIYDAMVNLEKCELSRIDNLKDMSQYLLFASLAVLSCCFFFILCFLLTIDKNLNVLWENLKNKAKFRFTKLKSCISERLILVHNYNDFSVDKIENENIKKNKPINFRHSLHYLWRFSIMIIFVIIFYILSTFIFEANVHNNLYYRPQLISIILQRRIKSNHMCFFTLETELKPTNLSLLSIYPEFNSINPPGDALISVIKFLSFSQTQIIKSNLQKIMSSTLKNIILKGDPNNPTFLLLGSIRGLAYLLQESIFISFNGKQDDPSVFSKLVANVIEYTNIGKIATKMSNEDSKTIIENLLSQLLNFNIICCIFMLLGYMLYYYPFLNFEIKMLSKITRVLKILNI</sequence>
<dbReference type="EMBL" id="MPUH01000421">
    <property type="protein sequence ID" value="OMJ80482.1"/>
    <property type="molecule type" value="Genomic_DNA"/>
</dbReference>
<comment type="caution">
    <text evidence="2">The sequence shown here is derived from an EMBL/GenBank/DDBJ whole genome shotgun (WGS) entry which is preliminary data.</text>
</comment>
<organism evidence="2 3">
    <name type="scientific">Stentor coeruleus</name>
    <dbReference type="NCBI Taxonomy" id="5963"/>
    <lineage>
        <taxon>Eukaryota</taxon>
        <taxon>Sar</taxon>
        <taxon>Alveolata</taxon>
        <taxon>Ciliophora</taxon>
        <taxon>Postciliodesmatophora</taxon>
        <taxon>Heterotrichea</taxon>
        <taxon>Heterotrichida</taxon>
        <taxon>Stentoridae</taxon>
        <taxon>Stentor</taxon>
    </lineage>
</organism>
<gene>
    <name evidence="2" type="ORF">SteCoe_19231</name>
</gene>
<keyword evidence="1" id="KW-0812">Transmembrane</keyword>
<feature type="transmembrane region" description="Helical" evidence="1">
    <location>
        <begin position="693"/>
        <end position="715"/>
    </location>
</feature>
<feature type="transmembrane region" description="Helical" evidence="1">
    <location>
        <begin position="884"/>
        <end position="904"/>
    </location>
</feature>
<keyword evidence="3" id="KW-1185">Reference proteome</keyword>
<accession>A0A1R2BUI3</accession>
<protein>
    <submittedName>
        <fullName evidence="2">Uncharacterized protein</fullName>
    </submittedName>
</protein>
<dbReference type="AlphaFoldDB" id="A0A1R2BUI3"/>
<reference evidence="2 3" key="1">
    <citation type="submission" date="2016-11" db="EMBL/GenBank/DDBJ databases">
        <title>The macronuclear genome of Stentor coeruleus: a giant cell with tiny introns.</title>
        <authorList>
            <person name="Slabodnick M."/>
            <person name="Ruby J.G."/>
            <person name="Reiff S.B."/>
            <person name="Swart E.C."/>
            <person name="Gosai S."/>
            <person name="Prabakaran S."/>
            <person name="Witkowska E."/>
            <person name="Larue G.E."/>
            <person name="Fisher S."/>
            <person name="Freeman R.M."/>
            <person name="Gunawardena J."/>
            <person name="Chu W."/>
            <person name="Stover N.A."/>
            <person name="Gregory B.D."/>
            <person name="Nowacki M."/>
            <person name="Derisi J."/>
            <person name="Roy S.W."/>
            <person name="Marshall W.F."/>
            <person name="Sood P."/>
        </authorList>
    </citation>
    <scope>NUCLEOTIDE SEQUENCE [LARGE SCALE GENOMIC DNA]</scope>
    <source>
        <strain evidence="2">WM001</strain>
    </source>
</reference>
<feature type="transmembrane region" description="Helical" evidence="1">
    <location>
        <begin position="413"/>
        <end position="440"/>
    </location>
</feature>
<evidence type="ECO:0000256" key="1">
    <source>
        <dbReference type="SAM" id="Phobius"/>
    </source>
</evidence>
<evidence type="ECO:0000313" key="3">
    <source>
        <dbReference type="Proteomes" id="UP000187209"/>
    </source>
</evidence>
<keyword evidence="1" id="KW-0472">Membrane</keyword>
<feature type="transmembrane region" description="Helical" evidence="1">
    <location>
        <begin position="607"/>
        <end position="630"/>
    </location>
</feature>
<proteinExistence type="predicted"/>
<name>A0A1R2BUI3_9CILI</name>
<evidence type="ECO:0000313" key="2">
    <source>
        <dbReference type="EMBL" id="OMJ80482.1"/>
    </source>
</evidence>
<keyword evidence="1" id="KW-1133">Transmembrane helix</keyword>
<dbReference type="Proteomes" id="UP000187209">
    <property type="component" value="Unassembled WGS sequence"/>
</dbReference>